<keyword evidence="14" id="KW-0333">Golgi apparatus</keyword>
<evidence type="ECO:0000256" key="4">
    <source>
        <dbReference type="ARBA" id="ARBA00004613"/>
    </source>
</evidence>
<evidence type="ECO:0000256" key="8">
    <source>
        <dbReference type="ARBA" id="ARBA00022670"/>
    </source>
</evidence>
<evidence type="ECO:0000256" key="19">
    <source>
        <dbReference type="ARBA" id="ARBA00025833"/>
    </source>
</evidence>
<keyword evidence="6" id="KW-0964">Secreted</keyword>
<reference evidence="22 23" key="1">
    <citation type="submission" date="2021-06" db="EMBL/GenBank/DDBJ databases">
        <title>Rheinheimera indica sp. nov., isolated from deep-sea sediment.</title>
        <authorList>
            <person name="Wang Z."/>
            <person name="Zhang X.-Y."/>
        </authorList>
    </citation>
    <scope>NUCLEOTIDE SEQUENCE [LARGE SCALE GENOMIC DNA]</scope>
    <source>
        <strain evidence="22 23">SM2107</strain>
    </source>
</reference>
<evidence type="ECO:0000256" key="12">
    <source>
        <dbReference type="ARBA" id="ARBA00022824"/>
    </source>
</evidence>
<keyword evidence="23" id="KW-1185">Reference proteome</keyword>
<evidence type="ECO:0000256" key="20">
    <source>
        <dbReference type="ARBA" id="ARBA00033328"/>
    </source>
</evidence>
<keyword evidence="7" id="KW-0121">Carboxypeptidase</keyword>
<comment type="subcellular location">
    <subcellularLocation>
        <location evidence="1">Endoplasmic reticulum</location>
    </subcellularLocation>
    <subcellularLocation>
        <location evidence="3">Golgi apparatus</location>
    </subcellularLocation>
    <subcellularLocation>
        <location evidence="2">Lysosome</location>
    </subcellularLocation>
    <subcellularLocation>
        <location evidence="4">Secreted</location>
    </subcellularLocation>
</comment>
<keyword evidence="17" id="KW-0325">Glycoprotein</keyword>
<evidence type="ECO:0000256" key="6">
    <source>
        <dbReference type="ARBA" id="ARBA00022525"/>
    </source>
</evidence>
<dbReference type="PANTHER" id="PTHR12053">
    <property type="entry name" value="PROTEASE FAMILY M28 PLASMA GLUTAMATE CARBOXYPEPTIDASE-RELATED"/>
    <property type="match status" value="1"/>
</dbReference>
<sequence>MKLWLTTMIAATTIAIGQPAQASKPELNNDLAYKLVESLTVEVGPRLAGSEADARAVAWAEQKFRQLGFDKVWTEPFTMQYWERGNASLRVEAPFNQALVLTALGGSVGTPFDGITSQVVMFDNLQQLQQANPAEVKDKIVFINQTLRKDIRGSFYGQVVGARAQGAVEAAKLGAKAIIIRSVGTSNNRFAHTGIMRYSEDVPRIPAAAISVPDAMQLSKMLAIHPETNLSLHMKNNLPGEVTSHNVIAEITGSKRPDEIVLIGAHIDSWDEGTGALDDGAGVGLVMATAALLKQQKPERTIRVVLFGNEEGGLIGARAYAAHHAAELKNHVFASESDFGAGRIWRFDTGFGEQALAFAAELQQDLKHLGIEAGSNTASGGPDVSVLKAQGVPVASLQQDGTDYFDFHHTPNDTLDKIDPAALQQNLKAWLIMTSKIANSNVDLRK</sequence>
<dbReference type="EMBL" id="JAHRID010000004">
    <property type="protein sequence ID" value="MBV2129436.1"/>
    <property type="molecule type" value="Genomic_DNA"/>
</dbReference>
<accession>A0ABS6MKU2</accession>
<evidence type="ECO:0000256" key="5">
    <source>
        <dbReference type="ARBA" id="ARBA00014116"/>
    </source>
</evidence>
<feature type="domain" description="Peptidase M28" evidence="21">
    <location>
        <begin position="246"/>
        <end position="431"/>
    </location>
</feature>
<evidence type="ECO:0000256" key="15">
    <source>
        <dbReference type="ARBA" id="ARBA00023049"/>
    </source>
</evidence>
<evidence type="ECO:0000256" key="13">
    <source>
        <dbReference type="ARBA" id="ARBA00022833"/>
    </source>
</evidence>
<keyword evidence="10" id="KW-0732">Signal</keyword>
<comment type="caution">
    <text evidence="22">The sequence shown here is derived from an EMBL/GenBank/DDBJ whole genome shotgun (WGS) entry which is preliminary data.</text>
</comment>
<evidence type="ECO:0000256" key="18">
    <source>
        <dbReference type="ARBA" id="ARBA00023228"/>
    </source>
</evidence>
<evidence type="ECO:0000313" key="22">
    <source>
        <dbReference type="EMBL" id="MBV2129436.1"/>
    </source>
</evidence>
<name>A0ABS6MKU2_9GAMM</name>
<evidence type="ECO:0000256" key="3">
    <source>
        <dbReference type="ARBA" id="ARBA00004555"/>
    </source>
</evidence>
<dbReference type="InterPro" id="IPR007484">
    <property type="entry name" value="Peptidase_M28"/>
</dbReference>
<evidence type="ECO:0000256" key="9">
    <source>
        <dbReference type="ARBA" id="ARBA00022723"/>
    </source>
</evidence>
<evidence type="ECO:0000256" key="1">
    <source>
        <dbReference type="ARBA" id="ARBA00004240"/>
    </source>
</evidence>
<evidence type="ECO:0000256" key="14">
    <source>
        <dbReference type="ARBA" id="ARBA00023034"/>
    </source>
</evidence>
<keyword evidence="16" id="KW-0865">Zymogen</keyword>
<evidence type="ECO:0000256" key="11">
    <source>
        <dbReference type="ARBA" id="ARBA00022801"/>
    </source>
</evidence>
<proteinExistence type="predicted"/>
<keyword evidence="18" id="KW-0458">Lysosome</keyword>
<dbReference type="PANTHER" id="PTHR12053:SF3">
    <property type="entry name" value="CARBOXYPEPTIDASE Q"/>
    <property type="match status" value="1"/>
</dbReference>
<dbReference type="RefSeq" id="WP_217669068.1">
    <property type="nucleotide sequence ID" value="NZ_JAHRID010000004.1"/>
</dbReference>
<keyword evidence="12" id="KW-0256">Endoplasmic reticulum</keyword>
<organism evidence="22 23">
    <name type="scientific">Arsukibacterium indicum</name>
    <dbReference type="NCBI Taxonomy" id="2848612"/>
    <lineage>
        <taxon>Bacteria</taxon>
        <taxon>Pseudomonadati</taxon>
        <taxon>Pseudomonadota</taxon>
        <taxon>Gammaproteobacteria</taxon>
        <taxon>Chromatiales</taxon>
        <taxon>Chromatiaceae</taxon>
        <taxon>Arsukibacterium</taxon>
    </lineage>
</organism>
<evidence type="ECO:0000256" key="7">
    <source>
        <dbReference type="ARBA" id="ARBA00022645"/>
    </source>
</evidence>
<gene>
    <name evidence="22" type="ORF">KQY15_10050</name>
</gene>
<keyword evidence="15" id="KW-0482">Metalloprotease</keyword>
<keyword evidence="11" id="KW-0378">Hydrolase</keyword>
<evidence type="ECO:0000313" key="23">
    <source>
        <dbReference type="Proteomes" id="UP000704611"/>
    </source>
</evidence>
<dbReference type="InterPro" id="IPR039866">
    <property type="entry name" value="CPQ"/>
</dbReference>
<evidence type="ECO:0000256" key="17">
    <source>
        <dbReference type="ARBA" id="ARBA00023180"/>
    </source>
</evidence>
<dbReference type="Pfam" id="PF04389">
    <property type="entry name" value="Peptidase_M28"/>
    <property type="match status" value="1"/>
</dbReference>
<keyword evidence="8" id="KW-0645">Protease</keyword>
<evidence type="ECO:0000256" key="16">
    <source>
        <dbReference type="ARBA" id="ARBA00023145"/>
    </source>
</evidence>
<evidence type="ECO:0000256" key="10">
    <source>
        <dbReference type="ARBA" id="ARBA00022729"/>
    </source>
</evidence>
<evidence type="ECO:0000259" key="21">
    <source>
        <dbReference type="Pfam" id="PF04389"/>
    </source>
</evidence>
<keyword evidence="13" id="KW-0862">Zinc</keyword>
<keyword evidence="9" id="KW-0479">Metal-binding</keyword>
<protein>
    <recommendedName>
        <fullName evidence="5">Carboxypeptidase Q</fullName>
    </recommendedName>
    <alternativeName>
        <fullName evidence="20">Plasma glutamate carboxypeptidase</fullName>
    </alternativeName>
</protein>
<evidence type="ECO:0000256" key="2">
    <source>
        <dbReference type="ARBA" id="ARBA00004371"/>
    </source>
</evidence>
<dbReference type="Proteomes" id="UP000704611">
    <property type="component" value="Unassembled WGS sequence"/>
</dbReference>
<comment type="subunit">
    <text evidence="19">Homodimer. The monomeric form is inactive while the homodimer is active.</text>
</comment>